<dbReference type="GO" id="GO:0030170">
    <property type="term" value="F:pyridoxal phosphate binding"/>
    <property type="evidence" value="ECO:0007669"/>
    <property type="project" value="InterPro"/>
</dbReference>
<dbReference type="InterPro" id="IPR005814">
    <property type="entry name" value="Aminotrans_3"/>
</dbReference>
<dbReference type="EMBL" id="JAGTJQ010000015">
    <property type="protein sequence ID" value="KAH7012072.1"/>
    <property type="molecule type" value="Genomic_DNA"/>
</dbReference>
<dbReference type="AlphaFoldDB" id="A0A9P8XQP4"/>
<evidence type="ECO:0000256" key="2">
    <source>
        <dbReference type="RuleBase" id="RU003560"/>
    </source>
</evidence>
<keyword evidence="1 2" id="KW-0663">Pyridoxal phosphate</keyword>
<protein>
    <submittedName>
        <fullName evidence="3">Pyridoxal phosphate-dependent transferase</fullName>
    </submittedName>
</protein>
<dbReference type="GeneID" id="70187096"/>
<evidence type="ECO:0000256" key="1">
    <source>
        <dbReference type="ARBA" id="ARBA00022898"/>
    </source>
</evidence>
<dbReference type="Gene3D" id="3.40.640.10">
    <property type="entry name" value="Type I PLP-dependent aspartate aminotransferase-like (Major domain)"/>
    <property type="match status" value="1"/>
</dbReference>
<dbReference type="OrthoDB" id="406765at2759"/>
<proteinExistence type="inferred from homology"/>
<dbReference type="Pfam" id="PF00202">
    <property type="entry name" value="Aminotran_3"/>
    <property type="match status" value="1"/>
</dbReference>
<dbReference type="InterPro" id="IPR015424">
    <property type="entry name" value="PyrdxlP-dep_Trfase"/>
</dbReference>
<dbReference type="Gene3D" id="3.90.1150.10">
    <property type="entry name" value="Aspartate Aminotransferase, domain 1"/>
    <property type="match status" value="1"/>
</dbReference>
<sequence>MHISDIQHQRIGSTLHQLLAFSRDTDTPDPSNISRSLSALQVNHCKIAQVKGCYGSYYGSQAYHGVLAFSQAAAVGHVPELVDLAVSARKLKVRLEELASQGYIGVMVEMVSSRKGNPLPAKHWAKLATQCRKTGLGLIVDEAVTAVRCGAPFAFQRPEYKAHQPDFVLFGKALRVAGLALNPSGATLGNLGLTKDDLVTFCENHLDRQASNVVYMPAILESLAVVRFAKQNKLPERAQRIGSMLRTLLLDFGLKSKIKGLDSLIYIPRTKILSPLGVVSAAAGNSLTRWFPYLDVGMENSERVKSLLNPEYAEERYIYYQTMAKEICVECGDMPVPGDGGACKTCSGCYCGGCWDKPSHKANCRSASKTS</sequence>
<accession>A0A9P8XQP4</accession>
<dbReference type="InterPro" id="IPR015422">
    <property type="entry name" value="PyrdxlP-dep_Trfase_small"/>
</dbReference>
<organism evidence="3 4">
    <name type="scientific">Microdochium trichocladiopsis</name>
    <dbReference type="NCBI Taxonomy" id="1682393"/>
    <lineage>
        <taxon>Eukaryota</taxon>
        <taxon>Fungi</taxon>
        <taxon>Dikarya</taxon>
        <taxon>Ascomycota</taxon>
        <taxon>Pezizomycotina</taxon>
        <taxon>Sordariomycetes</taxon>
        <taxon>Xylariomycetidae</taxon>
        <taxon>Xylariales</taxon>
        <taxon>Microdochiaceae</taxon>
        <taxon>Microdochium</taxon>
    </lineage>
</organism>
<gene>
    <name evidence="3" type="ORF">B0I36DRAFT_356170</name>
</gene>
<reference evidence="3" key="1">
    <citation type="journal article" date="2021" name="Nat. Commun.">
        <title>Genetic determinants of endophytism in the Arabidopsis root mycobiome.</title>
        <authorList>
            <person name="Mesny F."/>
            <person name="Miyauchi S."/>
            <person name="Thiergart T."/>
            <person name="Pickel B."/>
            <person name="Atanasova L."/>
            <person name="Karlsson M."/>
            <person name="Huettel B."/>
            <person name="Barry K.W."/>
            <person name="Haridas S."/>
            <person name="Chen C."/>
            <person name="Bauer D."/>
            <person name="Andreopoulos W."/>
            <person name="Pangilinan J."/>
            <person name="LaButti K."/>
            <person name="Riley R."/>
            <person name="Lipzen A."/>
            <person name="Clum A."/>
            <person name="Drula E."/>
            <person name="Henrissat B."/>
            <person name="Kohler A."/>
            <person name="Grigoriev I.V."/>
            <person name="Martin F.M."/>
            <person name="Hacquard S."/>
        </authorList>
    </citation>
    <scope>NUCLEOTIDE SEQUENCE</scope>
    <source>
        <strain evidence="3">MPI-CAGE-CH-0230</strain>
    </source>
</reference>
<comment type="similarity">
    <text evidence="2">Belongs to the class-III pyridoxal-phosphate-dependent aminotransferase family.</text>
</comment>
<dbReference type="RefSeq" id="XP_046004448.1">
    <property type="nucleotide sequence ID" value="XM_046157550.1"/>
</dbReference>
<name>A0A9P8XQP4_9PEZI</name>
<dbReference type="SUPFAM" id="SSF53383">
    <property type="entry name" value="PLP-dependent transferases"/>
    <property type="match status" value="1"/>
</dbReference>
<keyword evidence="4" id="KW-1185">Reference proteome</keyword>
<dbReference type="InterPro" id="IPR049704">
    <property type="entry name" value="Aminotrans_3_PPA_site"/>
</dbReference>
<comment type="caution">
    <text evidence="3">The sequence shown here is derived from an EMBL/GenBank/DDBJ whole genome shotgun (WGS) entry which is preliminary data.</text>
</comment>
<keyword evidence="3" id="KW-0808">Transferase</keyword>
<dbReference type="Proteomes" id="UP000756346">
    <property type="component" value="Unassembled WGS sequence"/>
</dbReference>
<dbReference type="PROSITE" id="PS00600">
    <property type="entry name" value="AA_TRANSFER_CLASS_3"/>
    <property type="match status" value="1"/>
</dbReference>
<evidence type="ECO:0000313" key="4">
    <source>
        <dbReference type="Proteomes" id="UP000756346"/>
    </source>
</evidence>
<evidence type="ECO:0000313" key="3">
    <source>
        <dbReference type="EMBL" id="KAH7012072.1"/>
    </source>
</evidence>
<dbReference type="InterPro" id="IPR015421">
    <property type="entry name" value="PyrdxlP-dep_Trfase_major"/>
</dbReference>
<dbReference type="GO" id="GO:0008483">
    <property type="term" value="F:transaminase activity"/>
    <property type="evidence" value="ECO:0007669"/>
    <property type="project" value="InterPro"/>
</dbReference>